<proteinExistence type="predicted"/>
<feature type="region of interest" description="Disordered" evidence="1">
    <location>
        <begin position="90"/>
        <end position="124"/>
    </location>
</feature>
<protein>
    <recommendedName>
        <fullName evidence="4">Nucleotide-binding alpha-beta plait domain-containing protein</fullName>
    </recommendedName>
</protein>
<dbReference type="Proteomes" id="UP001151760">
    <property type="component" value="Unassembled WGS sequence"/>
</dbReference>
<feature type="compositionally biased region" description="Acidic residues" evidence="1">
    <location>
        <begin position="23"/>
        <end position="37"/>
    </location>
</feature>
<reference evidence="2" key="2">
    <citation type="submission" date="2022-01" db="EMBL/GenBank/DDBJ databases">
        <authorList>
            <person name="Yamashiro T."/>
            <person name="Shiraishi A."/>
            <person name="Satake H."/>
            <person name="Nakayama K."/>
        </authorList>
    </citation>
    <scope>NUCLEOTIDE SEQUENCE</scope>
</reference>
<keyword evidence="3" id="KW-1185">Reference proteome</keyword>
<evidence type="ECO:0000256" key="1">
    <source>
        <dbReference type="SAM" id="MobiDB-lite"/>
    </source>
</evidence>
<name>A0ABQ5BZI9_9ASTR</name>
<accession>A0ABQ5BZI9</accession>
<evidence type="ECO:0000313" key="2">
    <source>
        <dbReference type="EMBL" id="GJT19197.1"/>
    </source>
</evidence>
<organism evidence="2 3">
    <name type="scientific">Tanacetum coccineum</name>
    <dbReference type="NCBI Taxonomy" id="301880"/>
    <lineage>
        <taxon>Eukaryota</taxon>
        <taxon>Viridiplantae</taxon>
        <taxon>Streptophyta</taxon>
        <taxon>Embryophyta</taxon>
        <taxon>Tracheophyta</taxon>
        <taxon>Spermatophyta</taxon>
        <taxon>Magnoliopsida</taxon>
        <taxon>eudicotyledons</taxon>
        <taxon>Gunneridae</taxon>
        <taxon>Pentapetalae</taxon>
        <taxon>asterids</taxon>
        <taxon>campanulids</taxon>
        <taxon>Asterales</taxon>
        <taxon>Asteraceae</taxon>
        <taxon>Asteroideae</taxon>
        <taxon>Anthemideae</taxon>
        <taxon>Anthemidinae</taxon>
        <taxon>Tanacetum</taxon>
    </lineage>
</organism>
<reference evidence="2" key="1">
    <citation type="journal article" date="2022" name="Int. J. Mol. Sci.">
        <title>Draft Genome of Tanacetum Coccineum: Genomic Comparison of Closely Related Tanacetum-Family Plants.</title>
        <authorList>
            <person name="Yamashiro T."/>
            <person name="Shiraishi A."/>
            <person name="Nakayama K."/>
            <person name="Satake H."/>
        </authorList>
    </citation>
    <scope>NUCLEOTIDE SEQUENCE</scope>
</reference>
<evidence type="ECO:0000313" key="3">
    <source>
        <dbReference type="Proteomes" id="UP001151760"/>
    </source>
</evidence>
<sequence length="209" mass="23111">MIFRGKVFWVRAKEVPGWVPELLEESDEEDQSDDGFMEGDNKAQYVGSSGDNSDMEEVPETNFDESIGPKVNLSDDPFGIYSLLNKNRKENNENVNEEDQSLKYPPGFTPNAEENDRNVNGDKSQKCNTEEVLAGRNGDSTNRGSKGDASESVCTGRFKKSEVPCTGGSFLCLMEEVVKVGQTMGYNMEGCVNNLSEIIESQGALMVHR</sequence>
<feature type="compositionally biased region" description="Basic and acidic residues" evidence="1">
    <location>
        <begin position="114"/>
        <end position="124"/>
    </location>
</feature>
<feature type="region of interest" description="Disordered" evidence="1">
    <location>
        <begin position="23"/>
        <end position="70"/>
    </location>
</feature>
<gene>
    <name evidence="2" type="ORF">Tco_0877903</name>
</gene>
<comment type="caution">
    <text evidence="2">The sequence shown here is derived from an EMBL/GenBank/DDBJ whole genome shotgun (WGS) entry which is preliminary data.</text>
</comment>
<dbReference type="EMBL" id="BQNB010013698">
    <property type="protein sequence ID" value="GJT19197.1"/>
    <property type="molecule type" value="Genomic_DNA"/>
</dbReference>
<feature type="compositionally biased region" description="Acidic residues" evidence="1">
    <location>
        <begin position="53"/>
        <end position="63"/>
    </location>
</feature>
<evidence type="ECO:0008006" key="4">
    <source>
        <dbReference type="Google" id="ProtNLM"/>
    </source>
</evidence>